<gene>
    <name evidence="1" type="ORF">ANME2D_03261</name>
</gene>
<dbReference type="EMBL" id="JMIY01000007">
    <property type="protein sequence ID" value="KCZ71226.1"/>
    <property type="molecule type" value="Genomic_DNA"/>
</dbReference>
<reference evidence="1 2" key="1">
    <citation type="journal article" date="2013" name="Nature">
        <title>Anaerobic oxidation of methane coupled to nitrate reduction in a novel archaeal lineage.</title>
        <authorList>
            <person name="Haroon M.F."/>
            <person name="Hu S."/>
            <person name="Shi Y."/>
            <person name="Imelfort M."/>
            <person name="Keller J."/>
            <person name="Hugenholtz P."/>
            <person name="Yuan Z."/>
            <person name="Tyson G.W."/>
        </authorList>
    </citation>
    <scope>NUCLEOTIDE SEQUENCE [LARGE SCALE GENOMIC DNA]</scope>
    <source>
        <strain evidence="1 2">ANME-2d</strain>
    </source>
</reference>
<evidence type="ECO:0000313" key="2">
    <source>
        <dbReference type="Proteomes" id="UP000027153"/>
    </source>
</evidence>
<comment type="caution">
    <text evidence="1">The sequence shown here is derived from an EMBL/GenBank/DDBJ whole genome shotgun (WGS) entry which is preliminary data.</text>
</comment>
<protein>
    <submittedName>
        <fullName evidence="1">Putative Zn-finger protein</fullName>
    </submittedName>
</protein>
<keyword evidence="2" id="KW-1185">Reference proteome</keyword>
<evidence type="ECO:0000313" key="1">
    <source>
        <dbReference type="EMBL" id="KCZ71226.1"/>
    </source>
</evidence>
<organism evidence="1 2">
    <name type="scientific">Candidatus Methanoperedens nitratireducens</name>
    <dbReference type="NCBI Taxonomy" id="1392998"/>
    <lineage>
        <taxon>Archaea</taxon>
        <taxon>Methanobacteriati</taxon>
        <taxon>Methanobacteriota</taxon>
        <taxon>Stenosarchaea group</taxon>
        <taxon>Methanomicrobia</taxon>
        <taxon>Methanosarcinales</taxon>
        <taxon>ANME-2 cluster</taxon>
        <taxon>Candidatus Methanoperedentaceae</taxon>
        <taxon>Candidatus Methanoperedens</taxon>
    </lineage>
</organism>
<name>A0A062UW29_9EURY</name>
<proteinExistence type="predicted"/>
<sequence>MENVEPRTVQVRIIVSKGEESVRRRALLSGIIKTDDELIVDDEVTGEVNLVRVTSIEVRDKRMDSAAAEDIKTIWARAIDEVIVKIAVSHRELTESIEMRVAGDREFVIGEKIQVNNRELRIKRIKIRDGGFKSRKGIAVKAKDIKRIYADPGIREPRRISKSRGERVVIKKRESVWSLKHKGTG</sequence>
<dbReference type="Proteomes" id="UP000027153">
    <property type="component" value="Unassembled WGS sequence"/>
</dbReference>
<dbReference type="InterPro" id="IPR012041">
    <property type="entry name" value="Znf_CPxCG-like"/>
</dbReference>
<dbReference type="RefSeq" id="WP_048093521.1">
    <property type="nucleotide sequence ID" value="NZ_JMIY01000007.1"/>
</dbReference>
<dbReference type="PANTHER" id="PTHR42195:SF1">
    <property type="entry name" value="ZINC FINGER PROTEIN"/>
    <property type="match status" value="1"/>
</dbReference>
<dbReference type="AlphaFoldDB" id="A0A062UW29"/>
<dbReference type="Pfam" id="PF19769">
    <property type="entry name" value="CPxCG_zf"/>
    <property type="match status" value="1"/>
</dbReference>
<accession>A0A062UW29</accession>
<dbReference type="PANTHER" id="PTHR42195">
    <property type="entry name" value="UCP015877 FAMILY PROTEIN"/>
    <property type="match status" value="1"/>
</dbReference>
<dbReference type="OrthoDB" id="23364at2157"/>